<feature type="signal peptide" evidence="2">
    <location>
        <begin position="1"/>
        <end position="23"/>
    </location>
</feature>
<reference evidence="3" key="1">
    <citation type="journal article" date="2007" name="Insect Biochem. Mol. Biol.">
        <title>An insight into the sialome of the adult female mosquito Aedes albopictus.</title>
        <authorList>
            <person name="Arca B."/>
            <person name="Lombardo F."/>
            <person name="Francischetti I.M."/>
            <person name="Pham V.M."/>
            <person name="Mestres-Simon M."/>
            <person name="Andersen J.F."/>
            <person name="Ribeiro J.M."/>
        </authorList>
    </citation>
    <scope>NUCLEOTIDE SEQUENCE</scope>
    <source>
        <tissue evidence="3">Salivary glands</tissue>
    </source>
</reference>
<evidence type="ECO:0000256" key="2">
    <source>
        <dbReference type="SAM" id="SignalP"/>
    </source>
</evidence>
<keyword evidence="1" id="KW-0175">Coiled coil</keyword>
<feature type="chain" id="PRO_5004259883" evidence="2">
    <location>
        <begin position="24"/>
        <end position="575"/>
    </location>
</feature>
<dbReference type="VEuPathDB" id="VectorBase:AALFPA_049466"/>
<feature type="coiled-coil region" evidence="1">
    <location>
        <begin position="91"/>
        <end position="154"/>
    </location>
</feature>
<protein>
    <submittedName>
        <fullName evidence="3">Putative salivary secreted protein 62k-3</fullName>
    </submittedName>
</protein>
<dbReference type="VEuPathDB" id="VectorBase:AALF010749"/>
<accession>Q5MIU9</accession>
<evidence type="ECO:0000313" key="3">
    <source>
        <dbReference type="EMBL" id="AAV90683.1"/>
    </source>
</evidence>
<name>Q5MIU9_AEDAL</name>
<keyword evidence="2" id="KW-0732">Signal</keyword>
<organism evidence="3">
    <name type="scientific">Aedes albopictus</name>
    <name type="common">Asian tiger mosquito</name>
    <name type="synonym">Stegomyia albopicta</name>
    <dbReference type="NCBI Taxonomy" id="7160"/>
    <lineage>
        <taxon>Eukaryota</taxon>
        <taxon>Metazoa</taxon>
        <taxon>Ecdysozoa</taxon>
        <taxon>Arthropoda</taxon>
        <taxon>Hexapoda</taxon>
        <taxon>Insecta</taxon>
        <taxon>Pterygota</taxon>
        <taxon>Neoptera</taxon>
        <taxon>Endopterygota</taxon>
        <taxon>Diptera</taxon>
        <taxon>Nematocera</taxon>
        <taxon>Culicoidea</taxon>
        <taxon>Culicidae</taxon>
        <taxon>Culicinae</taxon>
        <taxon>Aedini</taxon>
        <taxon>Aedes</taxon>
        <taxon>Stegomyia</taxon>
    </lineage>
</organism>
<dbReference type="AlphaFoldDB" id="Q5MIU9"/>
<sequence length="575" mass="65364">MNPFTQVFRLTVGVFFFAFTATADEVCEIPLSELNKIEQTLTHIEKPIYTEEAESETSDSDECAQMLRGIHLQLRRLTQKYKLMNKGYVKVEEFHKMAKEYEEQLSKLNGELEHFKVEARSGADQKIKELKKDIQALEQNVTKLHDRLKGITDELGKVSMELCSTYLESNQLDSAKEKVKDLPSKYVIELVDQFLSKNENNWLPVVDLSTAVPDLDDRGQVYKNIYEFLLAKSRLEGEESLLLEAEILKLNATFHPGSKITDDRKRELNVLLTKLSQFSEKTLEQWTQELNQSNISAVVFKNAIDRMFLTQIEKFGEYVTGRHDYYGVRNFLKLLGVSKNYHKIAAYNSLVEKKIGHALAVVMIDMLSIDIAEIKHDPHVPDRIERMYNSTINSLPDSLKGIIPCIKSVKIRNEGTNRCIYAINQNIQVQNPNFKNIVLGQYKRVTSTMSACTSFRLELSSNKPYIKIITSEGNSLTNINSAVPGETGFSRVGAPYSNKPNMKLDHTGDWVLDANFVNNSIKIQSDFNAYQTSKSIDHLVVRNDGDVAVVRYGLSGMRSGGIPDNHAEWKLNALK</sequence>
<proteinExistence type="evidence at transcript level"/>
<dbReference type="EMBL" id="AY826111">
    <property type="protein sequence ID" value="AAV90683.1"/>
    <property type="molecule type" value="mRNA"/>
</dbReference>
<dbReference type="VEuPathDB" id="VectorBase:AALC636_018879"/>
<evidence type="ECO:0000256" key="1">
    <source>
        <dbReference type="SAM" id="Coils"/>
    </source>
</evidence>